<dbReference type="EMBL" id="CP022048">
    <property type="protein sequence ID" value="ASE39110.1"/>
    <property type="molecule type" value="Genomic_DNA"/>
</dbReference>
<organism evidence="1 2">
    <name type="scientific">Brevundimonas vesicularis</name>
    <name type="common">Pseudomonas vesicularis</name>
    <dbReference type="NCBI Taxonomy" id="41276"/>
    <lineage>
        <taxon>Bacteria</taxon>
        <taxon>Pseudomonadati</taxon>
        <taxon>Pseudomonadota</taxon>
        <taxon>Alphaproteobacteria</taxon>
        <taxon>Caulobacterales</taxon>
        <taxon>Caulobacteraceae</taxon>
        <taxon>Brevundimonas</taxon>
    </lineage>
</organism>
<name>A0A1Z3U7H0_BREVE</name>
<sequence length="119" mass="12863">MTEMPETIARARRYAALDIIEGMAKAIAHNRGREWGRMTPARQGQCRAQARAALRALVVADPAIIAATVYYGTVAPTPADFAVAAEASKLLPLTGHLDGPDVLADLARDWRQQIEGILQ</sequence>
<protein>
    <submittedName>
        <fullName evidence="1">Uncharacterized protein</fullName>
    </submittedName>
</protein>
<proteinExistence type="predicted"/>
<dbReference type="RefSeq" id="WP_088582429.1">
    <property type="nucleotide sequence ID" value="NZ_CP022048.2"/>
</dbReference>
<dbReference type="AlphaFoldDB" id="A0A1Z3U7H0"/>
<dbReference type="GeneID" id="34015101"/>
<gene>
    <name evidence="1" type="ORF">CEP68_06130</name>
</gene>
<dbReference type="Proteomes" id="UP000197050">
    <property type="component" value="Chromosome"/>
</dbReference>
<reference evidence="2" key="1">
    <citation type="submission" date="2017-06" db="EMBL/GenBank/DDBJ databases">
        <title>FDA dAtabase for Regulatory Grade micrObial Sequences (FDA-ARGOS): Supporting development and validation of Infectious Disease Dx tests.</title>
        <authorList>
            <person name="Minogue T."/>
            <person name="Wolcott M."/>
            <person name="Wasieloski L."/>
            <person name="Aguilar W."/>
            <person name="Moore D."/>
            <person name="Tallon L."/>
            <person name="Sadzewicz L."/>
            <person name="Sengamalay N."/>
            <person name="Ott S."/>
            <person name="Godinez A."/>
            <person name="Nagaraj S."/>
            <person name="Nadendla S."/>
            <person name="Geyer C."/>
            <person name="Sichtig H."/>
        </authorList>
    </citation>
    <scope>NUCLEOTIDE SEQUENCE [LARGE SCALE GENOMIC DNA]</scope>
    <source>
        <strain evidence="2">FDAARGOS_289</strain>
    </source>
</reference>
<evidence type="ECO:0000313" key="2">
    <source>
        <dbReference type="Proteomes" id="UP000197050"/>
    </source>
</evidence>
<dbReference type="KEGG" id="bvc:CEP68_06130"/>
<evidence type="ECO:0000313" key="1">
    <source>
        <dbReference type="EMBL" id="ASE39110.1"/>
    </source>
</evidence>
<accession>A0A1Z3U7H0</accession>